<dbReference type="SUPFAM" id="SSF51905">
    <property type="entry name" value="FAD/NAD(P)-binding domain"/>
    <property type="match status" value="1"/>
</dbReference>
<evidence type="ECO:0000256" key="2">
    <source>
        <dbReference type="SAM" id="MobiDB-lite"/>
    </source>
</evidence>
<feature type="domain" description="FAD dependent oxidoreductase" evidence="3">
    <location>
        <begin position="31"/>
        <end position="379"/>
    </location>
</feature>
<protein>
    <submittedName>
        <fullName evidence="4">FAD-binding oxidoreductase</fullName>
    </submittedName>
</protein>
<keyword evidence="5" id="KW-1185">Reference proteome</keyword>
<evidence type="ECO:0000256" key="1">
    <source>
        <dbReference type="ARBA" id="ARBA00023002"/>
    </source>
</evidence>
<dbReference type="InterPro" id="IPR006076">
    <property type="entry name" value="FAD-dep_OxRdtase"/>
</dbReference>
<dbReference type="Pfam" id="PF01266">
    <property type="entry name" value="DAO"/>
    <property type="match status" value="1"/>
</dbReference>
<dbReference type="Proteomes" id="UP001064087">
    <property type="component" value="Chromosome"/>
</dbReference>
<feature type="region of interest" description="Disordered" evidence="2">
    <location>
        <begin position="1"/>
        <end position="25"/>
    </location>
</feature>
<accession>A0ABY6DAX0</accession>
<organism evidence="4 5">
    <name type="scientific">Roseovarius pelagicus</name>
    <dbReference type="NCBI Taxonomy" id="2980108"/>
    <lineage>
        <taxon>Bacteria</taxon>
        <taxon>Pseudomonadati</taxon>
        <taxon>Pseudomonadota</taxon>
        <taxon>Alphaproteobacteria</taxon>
        <taxon>Rhodobacterales</taxon>
        <taxon>Roseobacteraceae</taxon>
        <taxon>Roseovarius</taxon>
    </lineage>
</organism>
<gene>
    <name evidence="4" type="ORF">N7U68_19980</name>
</gene>
<name>A0ABY6DAX0_9RHOB</name>
<dbReference type="PANTHER" id="PTHR13847:SF275">
    <property type="entry name" value="GAMMA-GLUTAMYLPUTRESCINE OXIDOREDUCTASE"/>
    <property type="match status" value="1"/>
</dbReference>
<sequence length="423" mass="45091">MTVAAPPSLWNASTKEPDILDQPDGDTTTELAIVGGGFTGLSAALHAAEAGMACHVLEAQAIGYGGSGRNVGLVNAGLWLPPQVCRAKLGDTIGSRLVHLLGNAPDMVFDLIQRHQMQCEATRAGTIHAARTSGGMTDLRARADEWQRLGAPVQLLSRDEAAERIGTQALHGGLYDARAGTINPVGYVRGLARAARSAGAVIRTGTPVQNLRRDGGLWRLQTSTGTLHARHVLLCTNGYSDGLWPELQRCFTPIHYFQLTTAPMGSQAAHILPNGEGMWDTGTIMFSLRRDVEGRICVGSMGSVIGGAEGLSHRWATRQIRRLFPELGKVRFETAWHGRIAMTPDHLPRIYQLAENLYAPIGYNGRGIGPGTVFGAGLAAALTGGGPDALPVPPTSLQKVPLRKLKQAALEVAFTANQLFRSL</sequence>
<proteinExistence type="predicted"/>
<dbReference type="PRINTS" id="PR00411">
    <property type="entry name" value="PNDRDTASEI"/>
</dbReference>
<dbReference type="InterPro" id="IPR036188">
    <property type="entry name" value="FAD/NAD-bd_sf"/>
</dbReference>
<dbReference type="RefSeq" id="WP_263047954.1">
    <property type="nucleotide sequence ID" value="NZ_CP106738.1"/>
</dbReference>
<dbReference type="EMBL" id="CP106738">
    <property type="protein sequence ID" value="UXX83307.1"/>
    <property type="molecule type" value="Genomic_DNA"/>
</dbReference>
<evidence type="ECO:0000259" key="3">
    <source>
        <dbReference type="Pfam" id="PF01266"/>
    </source>
</evidence>
<keyword evidence="1" id="KW-0560">Oxidoreductase</keyword>
<dbReference type="Gene3D" id="3.30.9.10">
    <property type="entry name" value="D-Amino Acid Oxidase, subunit A, domain 2"/>
    <property type="match status" value="1"/>
</dbReference>
<dbReference type="Gene3D" id="3.50.50.60">
    <property type="entry name" value="FAD/NAD(P)-binding domain"/>
    <property type="match status" value="1"/>
</dbReference>
<reference evidence="4" key="1">
    <citation type="submission" date="2022-10" db="EMBL/GenBank/DDBJ databases">
        <title>Roseovarius pelagicus sp. nov., isolated from Arctic seawater.</title>
        <authorList>
            <person name="Hong Y.W."/>
            <person name="Hwang C.Y."/>
        </authorList>
    </citation>
    <scope>NUCLEOTIDE SEQUENCE</scope>
    <source>
        <strain evidence="4">HL-MP18</strain>
    </source>
</reference>
<evidence type="ECO:0000313" key="5">
    <source>
        <dbReference type="Proteomes" id="UP001064087"/>
    </source>
</evidence>
<evidence type="ECO:0000313" key="4">
    <source>
        <dbReference type="EMBL" id="UXX83307.1"/>
    </source>
</evidence>
<dbReference type="PANTHER" id="PTHR13847">
    <property type="entry name" value="SARCOSINE DEHYDROGENASE-RELATED"/>
    <property type="match status" value="1"/>
</dbReference>